<evidence type="ECO:0000313" key="1">
    <source>
        <dbReference type="EMBL" id="GIY78098.1"/>
    </source>
</evidence>
<protein>
    <submittedName>
        <fullName evidence="1">Uncharacterized protein</fullName>
    </submittedName>
</protein>
<name>A0AAV4W6W2_CAEEX</name>
<dbReference type="EMBL" id="BPLR01015713">
    <property type="protein sequence ID" value="GIY78098.1"/>
    <property type="molecule type" value="Genomic_DNA"/>
</dbReference>
<organism evidence="1 2">
    <name type="scientific">Caerostris extrusa</name>
    <name type="common">Bark spider</name>
    <name type="synonym">Caerostris bankana</name>
    <dbReference type="NCBI Taxonomy" id="172846"/>
    <lineage>
        <taxon>Eukaryota</taxon>
        <taxon>Metazoa</taxon>
        <taxon>Ecdysozoa</taxon>
        <taxon>Arthropoda</taxon>
        <taxon>Chelicerata</taxon>
        <taxon>Arachnida</taxon>
        <taxon>Araneae</taxon>
        <taxon>Araneomorphae</taxon>
        <taxon>Entelegynae</taxon>
        <taxon>Araneoidea</taxon>
        <taxon>Araneidae</taxon>
        <taxon>Caerostris</taxon>
    </lineage>
</organism>
<keyword evidence="2" id="KW-1185">Reference proteome</keyword>
<reference evidence="1 2" key="1">
    <citation type="submission" date="2021-06" db="EMBL/GenBank/DDBJ databases">
        <title>Caerostris extrusa draft genome.</title>
        <authorList>
            <person name="Kono N."/>
            <person name="Arakawa K."/>
        </authorList>
    </citation>
    <scope>NUCLEOTIDE SEQUENCE [LARGE SCALE GENOMIC DNA]</scope>
</reference>
<gene>
    <name evidence="1" type="primary">EVAR_53829_1</name>
    <name evidence="1" type="ORF">CEXT_566231</name>
</gene>
<dbReference type="Gene3D" id="3.90.70.120">
    <property type="match status" value="1"/>
</dbReference>
<sequence>MEISDSSIIVRASWHKGNDLIFTSGFAGIQCCAMALANILRDSILSPQYWSTNMLNLNMITGDQIYSNIRFQTERNLAAYSIENDPYLLVRNFKVIKDDLVTFGKRFRITFDEESSIYGSLNDKLNEVKPWKHPSSRFGRSVHGT</sequence>
<dbReference type="Proteomes" id="UP001054945">
    <property type="component" value="Unassembled WGS sequence"/>
</dbReference>
<comment type="caution">
    <text evidence="1">The sequence shown here is derived from an EMBL/GenBank/DDBJ whole genome shotgun (WGS) entry which is preliminary data.</text>
</comment>
<accession>A0AAV4W6W2</accession>
<proteinExistence type="predicted"/>
<dbReference type="AlphaFoldDB" id="A0AAV4W6W2"/>
<evidence type="ECO:0000313" key="2">
    <source>
        <dbReference type="Proteomes" id="UP001054945"/>
    </source>
</evidence>